<dbReference type="Proteomes" id="UP001153269">
    <property type="component" value="Unassembled WGS sequence"/>
</dbReference>
<evidence type="ECO:0000313" key="2">
    <source>
        <dbReference type="EMBL" id="CAB1438990.1"/>
    </source>
</evidence>
<keyword evidence="3" id="KW-1185">Reference proteome</keyword>
<comment type="caution">
    <text evidence="2">The sequence shown here is derived from an EMBL/GenBank/DDBJ whole genome shotgun (WGS) entry which is preliminary data.</text>
</comment>
<reference evidence="2" key="1">
    <citation type="submission" date="2020-03" db="EMBL/GenBank/DDBJ databases">
        <authorList>
            <person name="Weist P."/>
        </authorList>
    </citation>
    <scope>NUCLEOTIDE SEQUENCE</scope>
</reference>
<accession>A0A9N7UVH4</accession>
<feature type="region of interest" description="Disordered" evidence="1">
    <location>
        <begin position="1"/>
        <end position="29"/>
    </location>
</feature>
<protein>
    <submittedName>
        <fullName evidence="2">Uncharacterized protein</fullName>
    </submittedName>
</protein>
<gene>
    <name evidence="2" type="ORF">PLEPLA_LOCUS26843</name>
</gene>
<evidence type="ECO:0000313" key="3">
    <source>
        <dbReference type="Proteomes" id="UP001153269"/>
    </source>
</evidence>
<feature type="compositionally biased region" description="Polar residues" evidence="1">
    <location>
        <begin position="20"/>
        <end position="29"/>
    </location>
</feature>
<dbReference type="AlphaFoldDB" id="A0A9N7UVH4"/>
<name>A0A9N7UVH4_PLEPL</name>
<dbReference type="EMBL" id="CADEAL010002223">
    <property type="protein sequence ID" value="CAB1438990.1"/>
    <property type="molecule type" value="Genomic_DNA"/>
</dbReference>
<evidence type="ECO:0000256" key="1">
    <source>
        <dbReference type="SAM" id="MobiDB-lite"/>
    </source>
</evidence>
<organism evidence="2 3">
    <name type="scientific">Pleuronectes platessa</name>
    <name type="common">European plaice</name>
    <dbReference type="NCBI Taxonomy" id="8262"/>
    <lineage>
        <taxon>Eukaryota</taxon>
        <taxon>Metazoa</taxon>
        <taxon>Chordata</taxon>
        <taxon>Craniata</taxon>
        <taxon>Vertebrata</taxon>
        <taxon>Euteleostomi</taxon>
        <taxon>Actinopterygii</taxon>
        <taxon>Neopterygii</taxon>
        <taxon>Teleostei</taxon>
        <taxon>Neoteleostei</taxon>
        <taxon>Acanthomorphata</taxon>
        <taxon>Carangaria</taxon>
        <taxon>Pleuronectiformes</taxon>
        <taxon>Pleuronectoidei</taxon>
        <taxon>Pleuronectidae</taxon>
        <taxon>Pleuronectes</taxon>
    </lineage>
</organism>
<proteinExistence type="predicted"/>
<sequence length="123" mass="13425">MDRSLNRSLVGGLLHPRDSGLTSGQSPETHPSRFTFPFFSLPSSAFTPDRQPRLGGLLLYLLSGALPHVSGQSARCTPAHRCCLRICLLTLFFPSLHLCLPPPPPPLLRPLHTLDPFASVFSV</sequence>